<comment type="subcellular location">
    <subcellularLocation>
        <location evidence="1">Cytoplasm</location>
    </subcellularLocation>
</comment>
<keyword evidence="10" id="KW-0175">Coiled coil</keyword>
<feature type="region of interest" description="Disordered" evidence="11">
    <location>
        <begin position="135"/>
        <end position="159"/>
    </location>
</feature>
<dbReference type="Gene3D" id="6.10.250.790">
    <property type="match status" value="1"/>
</dbReference>
<dbReference type="PANTHER" id="PTHR34981">
    <property type="entry name" value="CELL DIVISION PROTEIN ZAPA"/>
    <property type="match status" value="1"/>
</dbReference>
<dbReference type="GO" id="GO:0030428">
    <property type="term" value="C:cell septum"/>
    <property type="evidence" value="ECO:0007669"/>
    <property type="project" value="TreeGrafter"/>
</dbReference>
<evidence type="ECO:0000256" key="3">
    <source>
        <dbReference type="ARBA" id="ARBA00022490"/>
    </source>
</evidence>
<dbReference type="GO" id="GO:0000917">
    <property type="term" value="P:division septum assembly"/>
    <property type="evidence" value="ECO:0007669"/>
    <property type="project" value="UniProtKB-KW"/>
</dbReference>
<feature type="region of interest" description="Disordered" evidence="11">
    <location>
        <begin position="189"/>
        <end position="251"/>
    </location>
</feature>
<evidence type="ECO:0000256" key="1">
    <source>
        <dbReference type="ARBA" id="ARBA00004496"/>
    </source>
</evidence>
<dbReference type="AlphaFoldDB" id="A0A6L5X489"/>
<evidence type="ECO:0000256" key="8">
    <source>
        <dbReference type="ARBA" id="ARBA00026068"/>
    </source>
</evidence>
<reference evidence="12 13" key="1">
    <citation type="submission" date="2019-08" db="EMBL/GenBank/DDBJ databases">
        <title>In-depth cultivation of the pig gut microbiome towards novel bacterial diversity and tailored functional studies.</title>
        <authorList>
            <person name="Wylensek D."/>
            <person name="Hitch T.C.A."/>
            <person name="Clavel T."/>
        </authorList>
    </citation>
    <scope>NUCLEOTIDE SEQUENCE [LARGE SCALE GENOMIC DNA]</scope>
    <source>
        <strain evidence="12 13">Oil+RF-744-WCA-WT-11</strain>
    </source>
</reference>
<gene>
    <name evidence="12" type="primary">zapA</name>
    <name evidence="12" type="ORF">FYJ35_09215</name>
</gene>
<dbReference type="SUPFAM" id="SSF102829">
    <property type="entry name" value="Cell division protein ZapA-like"/>
    <property type="match status" value="1"/>
</dbReference>
<comment type="function">
    <text evidence="7">Activator of cell division through the inhibition of FtsZ GTPase activity, therefore promoting FtsZ assembly into bundles of protofilaments necessary for the formation of the division Z ring. It is recruited early at mid-cell but it is not essential for cell division.</text>
</comment>
<comment type="subunit">
    <text evidence="8">Homodimer. Interacts with FtsZ.</text>
</comment>
<keyword evidence="6" id="KW-0131">Cell cycle</keyword>
<dbReference type="GO" id="GO:0032153">
    <property type="term" value="C:cell division site"/>
    <property type="evidence" value="ECO:0007669"/>
    <property type="project" value="TreeGrafter"/>
</dbReference>
<protein>
    <recommendedName>
        <fullName evidence="2">Cell division protein ZapA</fullName>
    </recommendedName>
    <alternativeName>
        <fullName evidence="9">Z ring-associated protein ZapA</fullName>
    </alternativeName>
</protein>
<dbReference type="RefSeq" id="WP_154525811.1">
    <property type="nucleotide sequence ID" value="NZ_JAQYJL010000021.1"/>
</dbReference>
<evidence type="ECO:0000256" key="11">
    <source>
        <dbReference type="SAM" id="MobiDB-lite"/>
    </source>
</evidence>
<keyword evidence="5" id="KW-0717">Septation</keyword>
<dbReference type="GO" id="GO:0043093">
    <property type="term" value="P:FtsZ-dependent cytokinesis"/>
    <property type="evidence" value="ECO:0007669"/>
    <property type="project" value="TreeGrafter"/>
</dbReference>
<dbReference type="InterPro" id="IPR053712">
    <property type="entry name" value="Bac_CellDiv_Activator"/>
</dbReference>
<dbReference type="EMBL" id="VULZ01000009">
    <property type="protein sequence ID" value="MSS15209.1"/>
    <property type="molecule type" value="Genomic_DNA"/>
</dbReference>
<keyword evidence="13" id="KW-1185">Reference proteome</keyword>
<evidence type="ECO:0000313" key="13">
    <source>
        <dbReference type="Proteomes" id="UP000481852"/>
    </source>
</evidence>
<feature type="coiled-coil region" evidence="10">
    <location>
        <begin position="95"/>
        <end position="129"/>
    </location>
</feature>
<evidence type="ECO:0000256" key="2">
    <source>
        <dbReference type="ARBA" id="ARBA00015195"/>
    </source>
</evidence>
<evidence type="ECO:0000313" key="12">
    <source>
        <dbReference type="EMBL" id="MSS15209.1"/>
    </source>
</evidence>
<evidence type="ECO:0000256" key="10">
    <source>
        <dbReference type="SAM" id="Coils"/>
    </source>
</evidence>
<accession>A0A6L5X489</accession>
<proteinExistence type="predicted"/>
<feature type="compositionally biased region" description="Low complexity" evidence="11">
    <location>
        <begin position="149"/>
        <end position="159"/>
    </location>
</feature>
<dbReference type="PANTHER" id="PTHR34981:SF1">
    <property type="entry name" value="CELL DIVISION PROTEIN ZAPA"/>
    <property type="match status" value="1"/>
</dbReference>
<evidence type="ECO:0000256" key="7">
    <source>
        <dbReference type="ARBA" id="ARBA00024910"/>
    </source>
</evidence>
<sequence>MEKKNVTEVVIDGVIYRLGGYESSEYLQQVAGYLNNKTTELKALDGYHHLPTSQKALMMELNIADDYFKAKKSADHLEKELADKDKELYGVKHDLVALQMKLEEASRTIQTLKGEYEDSQKELLRLQAVSAQRGAGETAGQLSDKPEQDAGQQADQLTDQAADCAAVKPESKPFAGEGAEKSGITAGIREDEASDGQIPGQLSFDLPGGKEQAAPEPAEDPGAVFRPGNAAREDASSGEPAAAEDAENGHAKTFVPGAADRENMLRSARENFLNQSGSYSRKNRRRH</sequence>
<evidence type="ECO:0000256" key="4">
    <source>
        <dbReference type="ARBA" id="ARBA00022618"/>
    </source>
</evidence>
<dbReference type="GO" id="GO:0000921">
    <property type="term" value="P:septin ring assembly"/>
    <property type="evidence" value="ECO:0007669"/>
    <property type="project" value="TreeGrafter"/>
</dbReference>
<evidence type="ECO:0000256" key="9">
    <source>
        <dbReference type="ARBA" id="ARBA00033158"/>
    </source>
</evidence>
<keyword evidence="4 12" id="KW-0132">Cell division</keyword>
<dbReference type="InterPro" id="IPR007838">
    <property type="entry name" value="Cell_div_ZapA-like"/>
</dbReference>
<keyword evidence="3" id="KW-0963">Cytoplasm</keyword>
<comment type="caution">
    <text evidence="12">The sequence shown here is derived from an EMBL/GenBank/DDBJ whole genome shotgun (WGS) entry which is preliminary data.</text>
</comment>
<dbReference type="Proteomes" id="UP000481852">
    <property type="component" value="Unassembled WGS sequence"/>
</dbReference>
<evidence type="ECO:0000256" key="6">
    <source>
        <dbReference type="ARBA" id="ARBA00023306"/>
    </source>
</evidence>
<organism evidence="12 13">
    <name type="scientific">Porcincola intestinalis</name>
    <dbReference type="NCBI Taxonomy" id="2606632"/>
    <lineage>
        <taxon>Bacteria</taxon>
        <taxon>Bacillati</taxon>
        <taxon>Bacillota</taxon>
        <taxon>Clostridia</taxon>
        <taxon>Lachnospirales</taxon>
        <taxon>Lachnospiraceae</taxon>
        <taxon>Porcincola</taxon>
    </lineage>
</organism>
<name>A0A6L5X489_9FIRM</name>
<dbReference type="Pfam" id="PF05164">
    <property type="entry name" value="ZapA"/>
    <property type="match status" value="1"/>
</dbReference>
<dbReference type="InterPro" id="IPR036192">
    <property type="entry name" value="Cell_div_ZapA-like_sf"/>
</dbReference>
<evidence type="ECO:0000256" key="5">
    <source>
        <dbReference type="ARBA" id="ARBA00023210"/>
    </source>
</evidence>
<dbReference type="GO" id="GO:0005829">
    <property type="term" value="C:cytosol"/>
    <property type="evidence" value="ECO:0007669"/>
    <property type="project" value="TreeGrafter"/>
</dbReference>